<gene>
    <name evidence="2" type="ORF">L195_g002716</name>
</gene>
<name>A0A2K3NTA4_TRIPR</name>
<dbReference type="CDD" id="cd22160">
    <property type="entry name" value="F-box_AtFBL13-like"/>
    <property type="match status" value="1"/>
</dbReference>
<sequence>MKQPRNSKAALAVDKISSLPDAILSRILSLLSIKDAVATSVLSKRWIHLWHYVDSIDFSDIITVNSILSNSNFNNFMYSVLLSRYAAGSHFTNRFCLVIEYGNPNLAYNLGFPNVNKWVNLIVQPGLKYLRLHLYVNDNADDDQIPKLPIGILNCRTLVSLDLRQFCAKDFSFSSIGFGFPSLNVLHLRDICFHEVRDFMLLLAGCPILEDLLAVDINFHNKEDPLTIQEFKSLSLPKLINAHMAQCWCSCFPMKALSNTEFLCVETFMLCTKEQVNPPQCPYYDIPIFHNLTQLELHDRLELVAQVLQYFPKLQKLELNQESYETAGNEEDGQQNWAEPEVVPQCLSSHLRTCSIHNFLGLQRFKQFFLHKRIKVQMYSSGQGGEVASIVAGAYSKIGGITETGVARKWKQVWKIGN</sequence>
<dbReference type="PROSITE" id="PS50181">
    <property type="entry name" value="FBOX"/>
    <property type="match status" value="1"/>
</dbReference>
<protein>
    <submittedName>
        <fullName evidence="2">F-box/LRR-repeat protein</fullName>
    </submittedName>
</protein>
<dbReference type="Pfam" id="PF08387">
    <property type="entry name" value="FBD"/>
    <property type="match status" value="1"/>
</dbReference>
<dbReference type="InterPro" id="IPR053781">
    <property type="entry name" value="F-box_AtFBL13-like"/>
</dbReference>
<reference evidence="2 3" key="2">
    <citation type="journal article" date="2017" name="Front. Plant Sci.">
        <title>Gene Classification and Mining of Molecular Markers Useful in Red Clover (Trifolium pratense) Breeding.</title>
        <authorList>
            <person name="Istvanek J."/>
            <person name="Dluhosova J."/>
            <person name="Dluhos P."/>
            <person name="Patkova L."/>
            <person name="Nedelnik J."/>
            <person name="Repkova J."/>
        </authorList>
    </citation>
    <scope>NUCLEOTIDE SEQUENCE [LARGE SCALE GENOMIC DNA]</scope>
    <source>
        <strain evidence="3">cv. Tatra</strain>
        <tissue evidence="2">Young leaves</tissue>
    </source>
</reference>
<dbReference type="SUPFAM" id="SSF81383">
    <property type="entry name" value="F-box domain"/>
    <property type="match status" value="1"/>
</dbReference>
<dbReference type="InterPro" id="IPR050232">
    <property type="entry name" value="FBL13/AtMIF1-like"/>
</dbReference>
<dbReference type="ExpressionAtlas" id="A0A2K3NTA4">
    <property type="expression patterns" value="baseline"/>
</dbReference>
<dbReference type="PANTHER" id="PTHR31900:SF34">
    <property type="entry name" value="EMB|CAB62440.1-RELATED"/>
    <property type="match status" value="1"/>
</dbReference>
<dbReference type="SUPFAM" id="SSF52047">
    <property type="entry name" value="RNI-like"/>
    <property type="match status" value="1"/>
</dbReference>
<dbReference type="InterPro" id="IPR006566">
    <property type="entry name" value="FBD"/>
</dbReference>
<proteinExistence type="predicted"/>
<dbReference type="Gene3D" id="3.80.10.10">
    <property type="entry name" value="Ribonuclease Inhibitor"/>
    <property type="match status" value="1"/>
</dbReference>
<organism evidence="2 3">
    <name type="scientific">Trifolium pratense</name>
    <name type="common">Red clover</name>
    <dbReference type="NCBI Taxonomy" id="57577"/>
    <lineage>
        <taxon>Eukaryota</taxon>
        <taxon>Viridiplantae</taxon>
        <taxon>Streptophyta</taxon>
        <taxon>Embryophyta</taxon>
        <taxon>Tracheophyta</taxon>
        <taxon>Spermatophyta</taxon>
        <taxon>Magnoliopsida</taxon>
        <taxon>eudicotyledons</taxon>
        <taxon>Gunneridae</taxon>
        <taxon>Pentapetalae</taxon>
        <taxon>rosids</taxon>
        <taxon>fabids</taxon>
        <taxon>Fabales</taxon>
        <taxon>Fabaceae</taxon>
        <taxon>Papilionoideae</taxon>
        <taxon>50 kb inversion clade</taxon>
        <taxon>NPAAA clade</taxon>
        <taxon>Hologalegina</taxon>
        <taxon>IRL clade</taxon>
        <taxon>Trifolieae</taxon>
        <taxon>Trifolium</taxon>
    </lineage>
</organism>
<evidence type="ECO:0000313" key="2">
    <source>
        <dbReference type="EMBL" id="PNY06253.1"/>
    </source>
</evidence>
<dbReference type="InterPro" id="IPR036047">
    <property type="entry name" value="F-box-like_dom_sf"/>
</dbReference>
<feature type="domain" description="F-box" evidence="1">
    <location>
        <begin position="13"/>
        <end position="61"/>
    </location>
</feature>
<comment type="caution">
    <text evidence="2">The sequence shown here is derived from an EMBL/GenBank/DDBJ whole genome shotgun (WGS) entry which is preliminary data.</text>
</comment>
<dbReference type="Gene3D" id="1.20.1280.50">
    <property type="match status" value="1"/>
</dbReference>
<evidence type="ECO:0000259" key="1">
    <source>
        <dbReference type="PROSITE" id="PS50181"/>
    </source>
</evidence>
<dbReference type="InterPro" id="IPR055411">
    <property type="entry name" value="LRR_FXL15/At3g58940/PEG3-like"/>
</dbReference>
<dbReference type="InterPro" id="IPR032675">
    <property type="entry name" value="LRR_dom_sf"/>
</dbReference>
<dbReference type="InterPro" id="IPR001810">
    <property type="entry name" value="F-box_dom"/>
</dbReference>
<dbReference type="Pfam" id="PF00646">
    <property type="entry name" value="F-box"/>
    <property type="match status" value="1"/>
</dbReference>
<evidence type="ECO:0000313" key="3">
    <source>
        <dbReference type="Proteomes" id="UP000236291"/>
    </source>
</evidence>
<dbReference type="EMBL" id="ASHM01001214">
    <property type="protein sequence ID" value="PNY06253.1"/>
    <property type="molecule type" value="Genomic_DNA"/>
</dbReference>
<dbReference type="Proteomes" id="UP000236291">
    <property type="component" value="Unassembled WGS sequence"/>
</dbReference>
<dbReference type="Pfam" id="PF24758">
    <property type="entry name" value="LRR_At5g56370"/>
    <property type="match status" value="1"/>
</dbReference>
<dbReference type="PANTHER" id="PTHR31900">
    <property type="entry name" value="F-BOX/RNI SUPERFAMILY PROTEIN-RELATED"/>
    <property type="match status" value="1"/>
</dbReference>
<accession>A0A2K3NTA4</accession>
<reference evidence="2 3" key="1">
    <citation type="journal article" date="2014" name="Am. J. Bot.">
        <title>Genome assembly and annotation for red clover (Trifolium pratense; Fabaceae).</title>
        <authorList>
            <person name="Istvanek J."/>
            <person name="Jaros M."/>
            <person name="Krenek A."/>
            <person name="Repkova J."/>
        </authorList>
    </citation>
    <scope>NUCLEOTIDE SEQUENCE [LARGE SCALE GENOMIC DNA]</scope>
    <source>
        <strain evidence="3">cv. Tatra</strain>
        <tissue evidence="2">Young leaves</tissue>
    </source>
</reference>
<dbReference type="AlphaFoldDB" id="A0A2K3NTA4"/>